<dbReference type="AlphaFoldDB" id="A0A078F6E3"/>
<feature type="compositionally biased region" description="Basic residues" evidence="1">
    <location>
        <begin position="268"/>
        <end position="278"/>
    </location>
</feature>
<dbReference type="InterPro" id="IPR036875">
    <property type="entry name" value="Znf_CCHC_sf"/>
</dbReference>
<dbReference type="EMBL" id="LK031991">
    <property type="protein sequence ID" value="CDY08976.1"/>
    <property type="molecule type" value="Genomic_DNA"/>
</dbReference>
<feature type="compositionally biased region" description="Acidic residues" evidence="1">
    <location>
        <begin position="235"/>
        <end position="251"/>
    </location>
</feature>
<dbReference type="GO" id="GO:0003676">
    <property type="term" value="F:nucleic acid binding"/>
    <property type="evidence" value="ECO:0007669"/>
    <property type="project" value="InterPro"/>
</dbReference>
<reference evidence="2 3" key="1">
    <citation type="journal article" date="2014" name="Science">
        <title>Plant genetics. Early allopolyploid evolution in the post-Neolithic Brassica napus oilseed genome.</title>
        <authorList>
            <person name="Chalhoub B."/>
            <person name="Denoeud F."/>
            <person name="Liu S."/>
            <person name="Parkin I.A."/>
            <person name="Tang H."/>
            <person name="Wang X."/>
            <person name="Chiquet J."/>
            <person name="Belcram H."/>
            <person name="Tong C."/>
            <person name="Samans B."/>
            <person name="Correa M."/>
            <person name="Da Silva C."/>
            <person name="Just J."/>
            <person name="Falentin C."/>
            <person name="Koh C.S."/>
            <person name="Le Clainche I."/>
            <person name="Bernard M."/>
            <person name="Bento P."/>
            <person name="Noel B."/>
            <person name="Labadie K."/>
            <person name="Alberti A."/>
            <person name="Charles M."/>
            <person name="Arnaud D."/>
            <person name="Guo H."/>
            <person name="Daviaud C."/>
            <person name="Alamery S."/>
            <person name="Jabbari K."/>
            <person name="Zhao M."/>
            <person name="Edger P.P."/>
            <person name="Chelaifa H."/>
            <person name="Tack D."/>
            <person name="Lassalle G."/>
            <person name="Mestiri I."/>
            <person name="Schnel N."/>
            <person name="Le Paslier M.C."/>
            <person name="Fan G."/>
            <person name="Renault V."/>
            <person name="Bayer P.E."/>
            <person name="Golicz A.A."/>
            <person name="Manoli S."/>
            <person name="Lee T.H."/>
            <person name="Thi V.H."/>
            <person name="Chalabi S."/>
            <person name="Hu Q."/>
            <person name="Fan C."/>
            <person name="Tollenaere R."/>
            <person name="Lu Y."/>
            <person name="Battail C."/>
            <person name="Shen J."/>
            <person name="Sidebottom C.H."/>
            <person name="Wang X."/>
            <person name="Canaguier A."/>
            <person name="Chauveau A."/>
            <person name="Berard A."/>
            <person name="Deniot G."/>
            <person name="Guan M."/>
            <person name="Liu Z."/>
            <person name="Sun F."/>
            <person name="Lim Y.P."/>
            <person name="Lyons E."/>
            <person name="Town C.D."/>
            <person name="Bancroft I."/>
            <person name="Wang X."/>
            <person name="Meng J."/>
            <person name="Ma J."/>
            <person name="Pires J.C."/>
            <person name="King G.J."/>
            <person name="Brunel D."/>
            <person name="Delourme R."/>
            <person name="Renard M."/>
            <person name="Aury J.M."/>
            <person name="Adams K.L."/>
            <person name="Batley J."/>
            <person name="Snowdon R.J."/>
            <person name="Tost J."/>
            <person name="Edwards D."/>
            <person name="Zhou Y."/>
            <person name="Hua W."/>
            <person name="Sharpe A.G."/>
            <person name="Paterson A.H."/>
            <person name="Guan C."/>
            <person name="Wincker P."/>
        </authorList>
    </citation>
    <scope>NUCLEOTIDE SEQUENCE [LARGE SCALE GENOMIC DNA]</scope>
    <source>
        <strain evidence="3">cv. Darmor-bzh</strain>
    </source>
</reference>
<evidence type="ECO:0000256" key="1">
    <source>
        <dbReference type="SAM" id="MobiDB-lite"/>
    </source>
</evidence>
<name>A0A078F6E3_BRANA</name>
<evidence type="ECO:0000313" key="3">
    <source>
        <dbReference type="Proteomes" id="UP000028999"/>
    </source>
</evidence>
<dbReference type="Gene3D" id="4.10.60.10">
    <property type="entry name" value="Zinc finger, CCHC-type"/>
    <property type="match status" value="1"/>
</dbReference>
<sequence length="304" mass="33781">MWHIDNQSMFVAKWKPGLQPEIPELTSVPVWLDFHNVPPQFYSEEGLEHIVGALGDPLFLHPATANMTKLEVARVFTIIDPSKPLPEAINVRFDSGHVERVEVSSPWLPPTCEHCKGVGHNIKSWPTAPITCPTCQSSGHKLEDCPRSKTSETSKGEEEKKKKKKKKKAKHPKPSTEQASKEDTSEGNIVIDIGLDAIGDITSNEKETVVANPAEEQDSDVESQLSADSEPVENSSEEEQEKSSSDEEGESSESLSSDDSGFSQVTSKKTRKQQKKKERQAAMALKPQREKELSRSKRSKSRNL</sequence>
<evidence type="ECO:0000313" key="2">
    <source>
        <dbReference type="EMBL" id="CDY08976.1"/>
    </source>
</evidence>
<dbReference type="PANTHER" id="PTHR31286">
    <property type="entry name" value="GLYCINE-RICH CELL WALL STRUCTURAL PROTEIN 1.8-LIKE"/>
    <property type="match status" value="1"/>
</dbReference>
<dbReference type="SUPFAM" id="SSF57756">
    <property type="entry name" value="Retrovirus zinc finger-like domains"/>
    <property type="match status" value="1"/>
</dbReference>
<keyword evidence="3" id="KW-1185">Reference proteome</keyword>
<feature type="compositionally biased region" description="Basic residues" evidence="1">
    <location>
        <begin position="161"/>
        <end position="173"/>
    </location>
</feature>
<dbReference type="InterPro" id="IPR040256">
    <property type="entry name" value="At4g02000-like"/>
</dbReference>
<dbReference type="GO" id="GO:0008270">
    <property type="term" value="F:zinc ion binding"/>
    <property type="evidence" value="ECO:0007669"/>
    <property type="project" value="InterPro"/>
</dbReference>
<organism evidence="2 3">
    <name type="scientific">Brassica napus</name>
    <name type="common">Rape</name>
    <dbReference type="NCBI Taxonomy" id="3708"/>
    <lineage>
        <taxon>Eukaryota</taxon>
        <taxon>Viridiplantae</taxon>
        <taxon>Streptophyta</taxon>
        <taxon>Embryophyta</taxon>
        <taxon>Tracheophyta</taxon>
        <taxon>Spermatophyta</taxon>
        <taxon>Magnoliopsida</taxon>
        <taxon>eudicotyledons</taxon>
        <taxon>Gunneridae</taxon>
        <taxon>Pentapetalae</taxon>
        <taxon>rosids</taxon>
        <taxon>malvids</taxon>
        <taxon>Brassicales</taxon>
        <taxon>Brassicaceae</taxon>
        <taxon>Brassiceae</taxon>
        <taxon>Brassica</taxon>
    </lineage>
</organism>
<dbReference type="PANTHER" id="PTHR31286:SF55">
    <property type="entry name" value="DUF4283 DOMAIN-CONTAINING PROTEIN"/>
    <property type="match status" value="1"/>
</dbReference>
<dbReference type="PaxDb" id="3708-A0A078F6E3"/>
<dbReference type="Gramene" id="CDY08976">
    <property type="protein sequence ID" value="CDY08976"/>
    <property type="gene ID" value="GSBRNA2T00001032001"/>
</dbReference>
<dbReference type="Proteomes" id="UP000028999">
    <property type="component" value="Unassembled WGS sequence"/>
</dbReference>
<feature type="region of interest" description="Disordered" evidence="1">
    <location>
        <begin position="204"/>
        <end position="304"/>
    </location>
</feature>
<accession>A0A078F6E3</accession>
<proteinExistence type="predicted"/>
<feature type="region of interest" description="Disordered" evidence="1">
    <location>
        <begin position="136"/>
        <end position="187"/>
    </location>
</feature>
<feature type="compositionally biased region" description="Basic and acidic residues" evidence="1">
    <location>
        <begin position="140"/>
        <end position="160"/>
    </location>
</feature>
<gene>
    <name evidence="2" type="primary">BnaC01g31150D</name>
    <name evidence="2" type="ORF">GSBRNA2T00001032001</name>
</gene>
<feature type="compositionally biased region" description="Low complexity" evidence="1">
    <location>
        <begin position="252"/>
        <end position="267"/>
    </location>
</feature>
<dbReference type="OMA" id="GHKLEDC"/>
<protein>
    <submittedName>
        <fullName evidence="2">BnaC01g31150D protein</fullName>
    </submittedName>
</protein>